<dbReference type="PANTHER" id="PTHR46481:SF10">
    <property type="entry name" value="ZINC FINGER BED DOMAIN-CONTAINING PROTEIN 39"/>
    <property type="match status" value="1"/>
</dbReference>
<gene>
    <name evidence="6" type="ORF">OXX778_LOCUS22627</name>
</gene>
<organism evidence="6 7">
    <name type="scientific">Brachionus calyciflorus</name>
    <dbReference type="NCBI Taxonomy" id="104777"/>
    <lineage>
        <taxon>Eukaryota</taxon>
        <taxon>Metazoa</taxon>
        <taxon>Spiralia</taxon>
        <taxon>Gnathifera</taxon>
        <taxon>Rotifera</taxon>
        <taxon>Eurotatoria</taxon>
        <taxon>Monogononta</taxon>
        <taxon>Pseudotrocha</taxon>
        <taxon>Ploima</taxon>
        <taxon>Brachionidae</taxon>
        <taxon>Brachionus</taxon>
    </lineage>
</organism>
<name>A0A814RIM9_9BILA</name>
<proteinExistence type="predicted"/>
<keyword evidence="2" id="KW-0479">Metal-binding</keyword>
<sequence>MNEFEVEQKSKFITTDNAKTIKKCCSIASHYNHSTNTKEKLTKLQNENERPNHSIIQQVPTRWNSIYLMVDRIVENFEFLNIIFANEPKFKHLQLKSEEIEVLEASLEVLRPFYDMTCEVSSEKDATLSLIIPIITKLNKSIEPNSEMKL</sequence>
<evidence type="ECO:0000256" key="3">
    <source>
        <dbReference type="ARBA" id="ARBA00022771"/>
    </source>
</evidence>
<protein>
    <submittedName>
        <fullName evidence="6">Uncharacterized protein</fullName>
    </submittedName>
</protein>
<comment type="subcellular location">
    <subcellularLocation>
        <location evidence="1">Nucleus</location>
    </subcellularLocation>
</comment>
<evidence type="ECO:0000313" key="7">
    <source>
        <dbReference type="Proteomes" id="UP000663879"/>
    </source>
</evidence>
<evidence type="ECO:0000313" key="6">
    <source>
        <dbReference type="EMBL" id="CAF1134569.1"/>
    </source>
</evidence>
<dbReference type="PANTHER" id="PTHR46481">
    <property type="entry name" value="ZINC FINGER BED DOMAIN-CONTAINING PROTEIN 4"/>
    <property type="match status" value="1"/>
</dbReference>
<dbReference type="SUPFAM" id="SSF53098">
    <property type="entry name" value="Ribonuclease H-like"/>
    <property type="match status" value="1"/>
</dbReference>
<evidence type="ECO:0000256" key="4">
    <source>
        <dbReference type="ARBA" id="ARBA00022833"/>
    </source>
</evidence>
<dbReference type="GO" id="GO:0008270">
    <property type="term" value="F:zinc ion binding"/>
    <property type="evidence" value="ECO:0007669"/>
    <property type="project" value="UniProtKB-KW"/>
</dbReference>
<dbReference type="GO" id="GO:0005634">
    <property type="term" value="C:nucleus"/>
    <property type="evidence" value="ECO:0007669"/>
    <property type="project" value="UniProtKB-SubCell"/>
</dbReference>
<dbReference type="InterPro" id="IPR052035">
    <property type="entry name" value="ZnF_BED_domain_contain"/>
</dbReference>
<dbReference type="AlphaFoldDB" id="A0A814RIM9"/>
<dbReference type="Proteomes" id="UP000663879">
    <property type="component" value="Unassembled WGS sequence"/>
</dbReference>
<reference evidence="6" key="1">
    <citation type="submission" date="2021-02" db="EMBL/GenBank/DDBJ databases">
        <authorList>
            <person name="Nowell W R."/>
        </authorList>
    </citation>
    <scope>NUCLEOTIDE SEQUENCE</scope>
    <source>
        <strain evidence="6">Ploen Becks lab</strain>
    </source>
</reference>
<keyword evidence="4" id="KW-0862">Zinc</keyword>
<comment type="caution">
    <text evidence="6">The sequence shown here is derived from an EMBL/GenBank/DDBJ whole genome shotgun (WGS) entry which is preliminary data.</text>
</comment>
<accession>A0A814RIM9</accession>
<feature type="non-terminal residue" evidence="6">
    <location>
        <position position="1"/>
    </location>
</feature>
<dbReference type="OrthoDB" id="2438421at2759"/>
<evidence type="ECO:0000256" key="5">
    <source>
        <dbReference type="ARBA" id="ARBA00023242"/>
    </source>
</evidence>
<dbReference type="EMBL" id="CAJNOC010009925">
    <property type="protein sequence ID" value="CAF1134569.1"/>
    <property type="molecule type" value="Genomic_DNA"/>
</dbReference>
<keyword evidence="7" id="KW-1185">Reference proteome</keyword>
<dbReference type="InterPro" id="IPR012337">
    <property type="entry name" value="RNaseH-like_sf"/>
</dbReference>
<evidence type="ECO:0000256" key="2">
    <source>
        <dbReference type="ARBA" id="ARBA00022723"/>
    </source>
</evidence>
<evidence type="ECO:0000256" key="1">
    <source>
        <dbReference type="ARBA" id="ARBA00004123"/>
    </source>
</evidence>
<keyword evidence="5" id="KW-0539">Nucleus</keyword>
<keyword evidence="3" id="KW-0863">Zinc-finger</keyword>